<protein>
    <submittedName>
        <fullName evidence="2">RRM domain-containing protein</fullName>
    </submittedName>
</protein>
<name>A0AC35G458_9BILA</name>
<proteinExistence type="predicted"/>
<accession>A0AC35G458</accession>
<sequence>MSSFSEIMGYSRSPSPRRSRSRSPRRSPATRYDRSRSPRDRRSPPRYERSSRYDSRNGDRGGDRYRERDSYRSSRYDDRYSSRRPKNYDGRENPRPSNCLGIFGMSMNTTERDLREIFERYGRVDSVKVIMDHGTGRSRGFGFVNFEERSEATRAREKVSDTIIDGMKVRVDYAIQNRRQSPPRNRSPVRSRRDSPVRSRYSRSPSR</sequence>
<dbReference type="WBParaSite" id="PS1159_v2.g23406.t1">
    <property type="protein sequence ID" value="PS1159_v2.g23406.t1"/>
    <property type="gene ID" value="PS1159_v2.g23406"/>
</dbReference>
<evidence type="ECO:0000313" key="2">
    <source>
        <dbReference type="WBParaSite" id="PS1159_v2.g23406.t1"/>
    </source>
</evidence>
<dbReference type="Proteomes" id="UP000887580">
    <property type="component" value="Unplaced"/>
</dbReference>
<organism evidence="1 2">
    <name type="scientific">Panagrolaimus sp. PS1159</name>
    <dbReference type="NCBI Taxonomy" id="55785"/>
    <lineage>
        <taxon>Eukaryota</taxon>
        <taxon>Metazoa</taxon>
        <taxon>Ecdysozoa</taxon>
        <taxon>Nematoda</taxon>
        <taxon>Chromadorea</taxon>
        <taxon>Rhabditida</taxon>
        <taxon>Tylenchina</taxon>
        <taxon>Panagrolaimomorpha</taxon>
        <taxon>Panagrolaimoidea</taxon>
        <taxon>Panagrolaimidae</taxon>
        <taxon>Panagrolaimus</taxon>
    </lineage>
</organism>
<evidence type="ECO:0000313" key="1">
    <source>
        <dbReference type="Proteomes" id="UP000887580"/>
    </source>
</evidence>
<reference evidence="2" key="1">
    <citation type="submission" date="2022-11" db="UniProtKB">
        <authorList>
            <consortium name="WormBaseParasite"/>
        </authorList>
    </citation>
    <scope>IDENTIFICATION</scope>
</reference>